<evidence type="ECO:0000256" key="1">
    <source>
        <dbReference type="ARBA" id="ARBA00004370"/>
    </source>
</evidence>
<dbReference type="PANTHER" id="PTHR11920:SF335">
    <property type="entry name" value="GUANYLATE CYCLASE"/>
    <property type="match status" value="1"/>
</dbReference>
<keyword evidence="6" id="KW-0456">Lyase</keyword>
<evidence type="ECO:0000256" key="2">
    <source>
        <dbReference type="ARBA" id="ARBA00022692"/>
    </source>
</evidence>
<name>A0A382D9K1_9ZZZZ</name>
<dbReference type="AlphaFoldDB" id="A0A382D9K1"/>
<dbReference type="SUPFAM" id="SSF55073">
    <property type="entry name" value="Nucleotide cyclase"/>
    <property type="match status" value="1"/>
</dbReference>
<sequence>MEPNMETSDNKKQLEMLREAGVKAGIVPVQNLFNEDQRVAEVKRLGILDLDLSSERRYNSMTQVATYLTDCPQSTINILGSSVQQCKASFGFDPQQIDIMKEVPREISVCQFSLAKPGQPLIIENILDDDRTKNWKNMPFDPGFRFYASLPLMSSRGFSLGTLCVFDPNPKNLAHQQIDGLRLISDQIVHMLEKESISSGTSVPGDKTQEGPSQMQGQYYSATSILFADFVGFTNMVENSDPGELLETLNTFFMGFDRIISKHNVRKIKTVGDCYMCVSGIPSQQKTHANDVCAAAMDMLKFVEGTNIQYEALGKPRWELRIGIHSGPVIAGIAGNTFDIWGDAVNIAARLESSGESGKIHISEKTKDYLEGAGSFSPRGEVELKNKGTWSTYFLN</sequence>
<dbReference type="Pfam" id="PF00211">
    <property type="entry name" value="Guanylate_cyc"/>
    <property type="match status" value="1"/>
</dbReference>
<dbReference type="Gene3D" id="3.30.450.40">
    <property type="match status" value="1"/>
</dbReference>
<keyword evidence="5" id="KW-0472">Membrane</keyword>
<dbReference type="GO" id="GO:0009190">
    <property type="term" value="P:cyclic nucleotide biosynthetic process"/>
    <property type="evidence" value="ECO:0007669"/>
    <property type="project" value="InterPro"/>
</dbReference>
<dbReference type="GO" id="GO:0016020">
    <property type="term" value="C:membrane"/>
    <property type="evidence" value="ECO:0007669"/>
    <property type="project" value="UniProtKB-SubCell"/>
</dbReference>
<dbReference type="SMART" id="SM00044">
    <property type="entry name" value="CYCc"/>
    <property type="match status" value="1"/>
</dbReference>
<keyword evidence="2" id="KW-0812">Transmembrane</keyword>
<dbReference type="InterPro" id="IPR001054">
    <property type="entry name" value="A/G_cyclase"/>
</dbReference>
<dbReference type="InterPro" id="IPR029016">
    <property type="entry name" value="GAF-like_dom_sf"/>
</dbReference>
<dbReference type="GO" id="GO:0016829">
    <property type="term" value="F:lyase activity"/>
    <property type="evidence" value="ECO:0007669"/>
    <property type="project" value="UniProtKB-KW"/>
</dbReference>
<evidence type="ECO:0000256" key="3">
    <source>
        <dbReference type="ARBA" id="ARBA00022741"/>
    </source>
</evidence>
<dbReference type="GO" id="GO:0035556">
    <property type="term" value="P:intracellular signal transduction"/>
    <property type="evidence" value="ECO:0007669"/>
    <property type="project" value="InterPro"/>
</dbReference>
<dbReference type="GO" id="GO:0000166">
    <property type="term" value="F:nucleotide binding"/>
    <property type="evidence" value="ECO:0007669"/>
    <property type="project" value="UniProtKB-KW"/>
</dbReference>
<protein>
    <recommendedName>
        <fullName evidence="7">Guanylate cyclase domain-containing protein</fullName>
    </recommendedName>
</protein>
<comment type="subcellular location">
    <subcellularLocation>
        <location evidence="1">Membrane</location>
    </subcellularLocation>
</comment>
<accession>A0A382D9K1</accession>
<evidence type="ECO:0000256" key="6">
    <source>
        <dbReference type="ARBA" id="ARBA00023239"/>
    </source>
</evidence>
<dbReference type="EMBL" id="UINC01038233">
    <property type="protein sequence ID" value="SVB34945.1"/>
    <property type="molecule type" value="Genomic_DNA"/>
</dbReference>
<dbReference type="PROSITE" id="PS50125">
    <property type="entry name" value="GUANYLATE_CYCLASE_2"/>
    <property type="match status" value="1"/>
</dbReference>
<evidence type="ECO:0000256" key="5">
    <source>
        <dbReference type="ARBA" id="ARBA00023136"/>
    </source>
</evidence>
<evidence type="ECO:0000313" key="8">
    <source>
        <dbReference type="EMBL" id="SVB34945.1"/>
    </source>
</evidence>
<evidence type="ECO:0000256" key="4">
    <source>
        <dbReference type="ARBA" id="ARBA00022989"/>
    </source>
</evidence>
<dbReference type="InterPro" id="IPR029787">
    <property type="entry name" value="Nucleotide_cyclase"/>
</dbReference>
<organism evidence="8">
    <name type="scientific">marine metagenome</name>
    <dbReference type="NCBI Taxonomy" id="408172"/>
    <lineage>
        <taxon>unclassified sequences</taxon>
        <taxon>metagenomes</taxon>
        <taxon>ecological metagenomes</taxon>
    </lineage>
</organism>
<dbReference type="PANTHER" id="PTHR11920">
    <property type="entry name" value="GUANYLYL CYCLASE"/>
    <property type="match status" value="1"/>
</dbReference>
<evidence type="ECO:0000259" key="7">
    <source>
        <dbReference type="PROSITE" id="PS50125"/>
    </source>
</evidence>
<keyword evidence="3" id="KW-0547">Nucleotide-binding</keyword>
<dbReference type="SUPFAM" id="SSF55781">
    <property type="entry name" value="GAF domain-like"/>
    <property type="match status" value="1"/>
</dbReference>
<dbReference type="CDD" id="cd07302">
    <property type="entry name" value="CHD"/>
    <property type="match status" value="1"/>
</dbReference>
<proteinExistence type="predicted"/>
<dbReference type="Gene3D" id="3.30.70.1230">
    <property type="entry name" value="Nucleotide cyclase"/>
    <property type="match status" value="1"/>
</dbReference>
<feature type="domain" description="Guanylate cyclase" evidence="7">
    <location>
        <begin position="224"/>
        <end position="352"/>
    </location>
</feature>
<reference evidence="8" key="1">
    <citation type="submission" date="2018-05" db="EMBL/GenBank/DDBJ databases">
        <authorList>
            <person name="Lanie J.A."/>
            <person name="Ng W.-L."/>
            <person name="Kazmierczak K.M."/>
            <person name="Andrzejewski T.M."/>
            <person name="Davidsen T.M."/>
            <person name="Wayne K.J."/>
            <person name="Tettelin H."/>
            <person name="Glass J.I."/>
            <person name="Rusch D."/>
            <person name="Podicherti R."/>
            <person name="Tsui H.-C.T."/>
            <person name="Winkler M.E."/>
        </authorList>
    </citation>
    <scope>NUCLEOTIDE SEQUENCE</scope>
</reference>
<dbReference type="InterPro" id="IPR050401">
    <property type="entry name" value="Cyclic_nucleotide_synthase"/>
</dbReference>
<gene>
    <name evidence="8" type="ORF">METZ01_LOCUS187799</name>
</gene>
<keyword evidence="4" id="KW-1133">Transmembrane helix</keyword>